<sequence length="766" mass="88326">MDIFTDSVTFLQGVEIITDVFYKREQNKLPTIWDFEEFRTVMESKDQRLKSFFDELYLLTNLRRKSLSTMEKVSKQLVFLCYFICGIRNMFVNNAKRDLGMYLDSTGTPNSTIDTLATMGLTLTSRSISYHKDSVSQKHSATVETSLEDSYNNALLLNIDNYHSIHTIKMPITTTTSAPVHLATILLNPIKTQPAIPRQDIHNLTLVNSQLVVTGIENYFMPVYSLSHNRRLGFRSVDDETKLEELTVHSYDVRLKEKRSSRSLKDMVLVDLFESNLRTMDAYIKAINIAASVPAINKYIEDSNVIPVIADWPGQIHLRTAISRFLVNGSSSGITNKILSFLPMIGPLHISLNSRELILFQYQPFFSEMYKYIFDKEKNLPQKPKPWRINLLLELSRSAWQEIAKMVEIKFGYMCKDPEYLTLKDLLDNTIPLVLDIYAVFFRAGDFNSYLESCFRVWVIFLKFNRKNYSKAPLMFLSDIFHWQSKNHPILSIMKAELPKFSDTPVEIFHSLLRRNTEKHHTAEQIIKEGRYINYLRFNDDGFKENFIHNSTWAVYQYSSRNIETLTRKTACFLLDCFSEIYIRIKRKNLQFTIPPQVALVRPIKRKKKESDTNTKSISIPAMKMKEAWLCHFPLGYSSSYKPSSSGCDSYSCITNTFVNEGPGQPLTEETGRVLPCGHAYHDTCFIQDGSKCLYCFDYIKDGVDKNVQSLLESLCPLDSNNNIESAESAESEDSESVPEDDDDDTKESANITVPWDSTIWQFLLL</sequence>
<proteinExistence type="predicted"/>
<organism evidence="2 3">
    <name type="scientific">Gigaspora rosea</name>
    <dbReference type="NCBI Taxonomy" id="44941"/>
    <lineage>
        <taxon>Eukaryota</taxon>
        <taxon>Fungi</taxon>
        <taxon>Fungi incertae sedis</taxon>
        <taxon>Mucoromycota</taxon>
        <taxon>Glomeromycotina</taxon>
        <taxon>Glomeromycetes</taxon>
        <taxon>Diversisporales</taxon>
        <taxon>Gigasporaceae</taxon>
        <taxon>Gigaspora</taxon>
    </lineage>
</organism>
<evidence type="ECO:0000256" key="1">
    <source>
        <dbReference type="SAM" id="MobiDB-lite"/>
    </source>
</evidence>
<accession>A0A397VYL8</accession>
<protein>
    <submittedName>
        <fullName evidence="2">Uncharacterized protein</fullName>
    </submittedName>
</protein>
<keyword evidence="3" id="KW-1185">Reference proteome</keyword>
<comment type="caution">
    <text evidence="2">The sequence shown here is derived from an EMBL/GenBank/DDBJ whole genome shotgun (WGS) entry which is preliminary data.</text>
</comment>
<dbReference type="OrthoDB" id="5949084at2759"/>
<dbReference type="AlphaFoldDB" id="A0A397VYL8"/>
<name>A0A397VYL8_9GLOM</name>
<dbReference type="Proteomes" id="UP000266673">
    <property type="component" value="Unassembled WGS sequence"/>
</dbReference>
<dbReference type="EMBL" id="QKWP01000091">
    <property type="protein sequence ID" value="RIB27660.1"/>
    <property type="molecule type" value="Genomic_DNA"/>
</dbReference>
<evidence type="ECO:0000313" key="2">
    <source>
        <dbReference type="EMBL" id="RIB27660.1"/>
    </source>
</evidence>
<reference evidence="2 3" key="1">
    <citation type="submission" date="2018-06" db="EMBL/GenBank/DDBJ databases">
        <title>Comparative genomics reveals the genomic features of Rhizophagus irregularis, R. cerebriforme, R. diaphanum and Gigaspora rosea, and their symbiotic lifestyle signature.</title>
        <authorList>
            <person name="Morin E."/>
            <person name="San Clemente H."/>
            <person name="Chen E.C.H."/>
            <person name="De La Providencia I."/>
            <person name="Hainaut M."/>
            <person name="Kuo A."/>
            <person name="Kohler A."/>
            <person name="Murat C."/>
            <person name="Tang N."/>
            <person name="Roy S."/>
            <person name="Loubradou J."/>
            <person name="Henrissat B."/>
            <person name="Grigoriev I.V."/>
            <person name="Corradi N."/>
            <person name="Roux C."/>
            <person name="Martin F.M."/>
        </authorList>
    </citation>
    <scope>NUCLEOTIDE SEQUENCE [LARGE SCALE GENOMIC DNA]</scope>
    <source>
        <strain evidence="2 3">DAOM 194757</strain>
    </source>
</reference>
<feature type="compositionally biased region" description="Acidic residues" evidence="1">
    <location>
        <begin position="728"/>
        <end position="746"/>
    </location>
</feature>
<gene>
    <name evidence="2" type="ORF">C2G38_2325347</name>
</gene>
<feature type="region of interest" description="Disordered" evidence="1">
    <location>
        <begin position="723"/>
        <end position="752"/>
    </location>
</feature>
<evidence type="ECO:0000313" key="3">
    <source>
        <dbReference type="Proteomes" id="UP000266673"/>
    </source>
</evidence>